<dbReference type="STRING" id="483547.GSUB_06365"/>
<proteinExistence type="predicted"/>
<dbReference type="KEGG" id="gsb:GSUB_06365"/>
<accession>A0A0B5FNN1</accession>
<dbReference type="InterPro" id="IPR000160">
    <property type="entry name" value="GGDEF_dom"/>
</dbReference>
<dbReference type="Gene3D" id="3.30.70.270">
    <property type="match status" value="1"/>
</dbReference>
<keyword evidence="4" id="KW-1185">Reference proteome</keyword>
<name>A0A0B5FNN1_9BACT</name>
<sequence length="102" mass="11208">MKNSDPANPGREEPGRMDSLRESGECCDIIEVARQAVEDGTRGRLRGGDREGLTVSVGVAQFPCDGENAQDLLQAVDSLMYQAREEGKNRVYHRRQSTDAAI</sequence>
<organism evidence="3 4">
    <name type="scientific">Geoalkalibacter subterraneus</name>
    <dbReference type="NCBI Taxonomy" id="483547"/>
    <lineage>
        <taxon>Bacteria</taxon>
        <taxon>Pseudomonadati</taxon>
        <taxon>Thermodesulfobacteriota</taxon>
        <taxon>Desulfuromonadia</taxon>
        <taxon>Desulfuromonadales</taxon>
        <taxon>Geoalkalibacteraceae</taxon>
        <taxon>Geoalkalibacter</taxon>
    </lineage>
</organism>
<reference evidence="3 4" key="1">
    <citation type="journal article" date="2015" name="Genome Announc.">
        <title>Genomes of Geoalkalibacter ferrihydriticus Z-0531T and Geoalkalibacter subterraneus Red1T, Two Haloalkaliphilic Metal-Reducing Deltaproteobacteria.</title>
        <authorList>
            <person name="Badalamenti J.P."/>
            <person name="Krajmalnik-Brown R."/>
            <person name="Torres C.I."/>
            <person name="Bond D.R."/>
        </authorList>
    </citation>
    <scope>NUCLEOTIDE SEQUENCE [LARGE SCALE GENOMIC DNA]</scope>
    <source>
        <strain evidence="3 4">Red1</strain>
    </source>
</reference>
<dbReference type="PROSITE" id="PS50887">
    <property type="entry name" value="GGDEF"/>
    <property type="match status" value="1"/>
</dbReference>
<dbReference type="HOGENOM" id="CLU_2273356_0_0_7"/>
<dbReference type="Pfam" id="PF00990">
    <property type="entry name" value="GGDEF"/>
    <property type="match status" value="1"/>
</dbReference>
<feature type="compositionally biased region" description="Basic and acidic residues" evidence="1">
    <location>
        <begin position="10"/>
        <end position="22"/>
    </location>
</feature>
<dbReference type="RefSeq" id="WP_040199808.1">
    <property type="nucleotide sequence ID" value="NZ_CP010311.1"/>
</dbReference>
<evidence type="ECO:0000313" key="3">
    <source>
        <dbReference type="EMBL" id="AJF06254.1"/>
    </source>
</evidence>
<dbReference type="EMBL" id="CP010311">
    <property type="protein sequence ID" value="AJF06254.1"/>
    <property type="molecule type" value="Genomic_DNA"/>
</dbReference>
<protein>
    <recommendedName>
        <fullName evidence="2">GGDEF domain-containing protein</fullName>
    </recommendedName>
</protein>
<evidence type="ECO:0000256" key="1">
    <source>
        <dbReference type="SAM" id="MobiDB-lite"/>
    </source>
</evidence>
<dbReference type="SUPFAM" id="SSF55073">
    <property type="entry name" value="Nucleotide cyclase"/>
    <property type="match status" value="1"/>
</dbReference>
<dbReference type="InterPro" id="IPR029787">
    <property type="entry name" value="Nucleotide_cyclase"/>
</dbReference>
<evidence type="ECO:0000259" key="2">
    <source>
        <dbReference type="PROSITE" id="PS50887"/>
    </source>
</evidence>
<feature type="region of interest" description="Disordered" evidence="1">
    <location>
        <begin position="1"/>
        <end position="22"/>
    </location>
</feature>
<feature type="domain" description="GGDEF" evidence="2">
    <location>
        <begin position="1"/>
        <end position="96"/>
    </location>
</feature>
<gene>
    <name evidence="3" type="ORF">GSUB_06365</name>
</gene>
<dbReference type="AlphaFoldDB" id="A0A0B5FNN1"/>
<dbReference type="InterPro" id="IPR043128">
    <property type="entry name" value="Rev_trsase/Diguanyl_cyclase"/>
</dbReference>
<dbReference type="Proteomes" id="UP000035036">
    <property type="component" value="Chromosome"/>
</dbReference>
<evidence type="ECO:0000313" key="4">
    <source>
        <dbReference type="Proteomes" id="UP000035036"/>
    </source>
</evidence>